<comment type="caution">
    <text evidence="1">The sequence shown here is derived from an EMBL/GenBank/DDBJ whole genome shotgun (WGS) entry which is preliminary data.</text>
</comment>
<dbReference type="SUPFAM" id="SSF50475">
    <property type="entry name" value="FMN-binding split barrel"/>
    <property type="match status" value="1"/>
</dbReference>
<accession>A0A482T0N0</accession>
<dbReference type="RefSeq" id="WP_006054654.1">
    <property type="nucleotide sequence ID" value="NZ_RZHH01000003.1"/>
</dbReference>
<organism evidence="1 2">
    <name type="scientific">Halogeometricum borinquense</name>
    <dbReference type="NCBI Taxonomy" id="60847"/>
    <lineage>
        <taxon>Archaea</taxon>
        <taxon>Methanobacteriati</taxon>
        <taxon>Methanobacteriota</taxon>
        <taxon>Stenosarchaea group</taxon>
        <taxon>Halobacteria</taxon>
        <taxon>Halobacteriales</taxon>
        <taxon>Haloferacaceae</taxon>
        <taxon>Halogeometricum</taxon>
    </lineage>
</organism>
<sequence length="146" mass="16433">MDHIEFVYTLGMTDEEIEKRLQTETAGVLSLADEGRAYGVPVSHHYDGESLFFRLGDDDHSKKLEFVETTKEACFVLFGVDGDDSWSILVTGTLSELSGDERKEFDAATINDWFGSFRVFDEAIDEIELTLFEMEISSVTGRKTGK</sequence>
<evidence type="ECO:0000313" key="2">
    <source>
        <dbReference type="Proteomes" id="UP000294028"/>
    </source>
</evidence>
<dbReference type="Pfam" id="PF12900">
    <property type="entry name" value="Pyridox_ox_2"/>
    <property type="match status" value="1"/>
</dbReference>
<dbReference type="AlphaFoldDB" id="A0A482T0N0"/>
<reference evidence="1 2" key="1">
    <citation type="submission" date="2018-12" db="EMBL/GenBank/DDBJ databases">
        <title>Genome analysis provides insights into bioremediation potentialities of Halogeometricum borinquense strain N11.</title>
        <authorList>
            <person name="Najjari A."/>
            <person name="Youssef N."/>
            <person name="Fhoula I."/>
            <person name="Ben Dhia O."/>
            <person name="Mahjoubi M."/>
            <person name="Ouzari H.I."/>
            <person name="Cherif A."/>
        </authorList>
    </citation>
    <scope>NUCLEOTIDE SEQUENCE [LARGE SCALE GENOMIC DNA]</scope>
    <source>
        <strain evidence="1 2">N11</strain>
    </source>
</reference>
<dbReference type="GeneID" id="9988765"/>
<dbReference type="Proteomes" id="UP000294028">
    <property type="component" value="Unassembled WGS sequence"/>
</dbReference>
<evidence type="ECO:0000313" key="1">
    <source>
        <dbReference type="EMBL" id="RYJ08160.1"/>
    </source>
</evidence>
<protein>
    <submittedName>
        <fullName evidence="1">Pyridoxamine 5'-phosphate oxidase family protein</fullName>
    </submittedName>
</protein>
<dbReference type="Gene3D" id="2.30.110.10">
    <property type="entry name" value="Electron Transport, Fmn-binding Protein, Chain A"/>
    <property type="match status" value="1"/>
</dbReference>
<name>A0A482T0N0_9EURY</name>
<dbReference type="InterPro" id="IPR024747">
    <property type="entry name" value="Pyridox_Oxase-rel"/>
</dbReference>
<dbReference type="OMA" id="YAIPAHV"/>
<proteinExistence type="predicted"/>
<dbReference type="EMBL" id="RZHH01000003">
    <property type="protein sequence ID" value="RYJ08160.1"/>
    <property type="molecule type" value="Genomic_DNA"/>
</dbReference>
<gene>
    <name evidence="1" type="ORF">ELS19_16430</name>
</gene>
<dbReference type="InterPro" id="IPR012349">
    <property type="entry name" value="Split_barrel_FMN-bd"/>
</dbReference>